<accession>A0ABY3PN40</accession>
<keyword evidence="10" id="KW-1185">Reference proteome</keyword>
<feature type="transmembrane region" description="Helical" evidence="8">
    <location>
        <begin position="41"/>
        <end position="58"/>
    </location>
</feature>
<feature type="transmembrane region" description="Helical" evidence="8">
    <location>
        <begin position="238"/>
        <end position="255"/>
    </location>
</feature>
<dbReference type="EC" id="2.5.1.130" evidence="8"/>
<evidence type="ECO:0000256" key="3">
    <source>
        <dbReference type="ARBA" id="ARBA00022428"/>
    </source>
</evidence>
<comment type="pathway">
    <text evidence="8">Cofactor biosynthesis; phylloquinone biosynthesis.</text>
</comment>
<protein>
    <recommendedName>
        <fullName evidence="8">2-carboxy-1,4-naphthoquinone phytyltransferase</fullName>
        <ecNumber evidence="8">2.5.1.130</ecNumber>
    </recommendedName>
    <alternativeName>
        <fullName evidence="8">1,4-dihydroxy-2-naphthoate phytyltransferase</fullName>
        <shortName evidence="8">DHNA phytyltransferase</shortName>
    </alternativeName>
</protein>
<feature type="transmembrane region" description="Helical" evidence="8">
    <location>
        <begin position="214"/>
        <end position="233"/>
    </location>
</feature>
<evidence type="ECO:0000256" key="7">
    <source>
        <dbReference type="ARBA" id="ARBA00023136"/>
    </source>
</evidence>
<dbReference type="InterPro" id="IPR000537">
    <property type="entry name" value="UbiA_prenyltransferase"/>
</dbReference>
<evidence type="ECO:0000256" key="2">
    <source>
        <dbReference type="ARBA" id="ARBA00004863"/>
    </source>
</evidence>
<feature type="transmembrane region" description="Helical" evidence="8">
    <location>
        <begin position="275"/>
        <end position="293"/>
    </location>
</feature>
<feature type="transmembrane region" description="Helical" evidence="8">
    <location>
        <begin position="110"/>
        <end position="126"/>
    </location>
</feature>
<evidence type="ECO:0000256" key="6">
    <source>
        <dbReference type="ARBA" id="ARBA00022989"/>
    </source>
</evidence>
<dbReference type="PANTHER" id="PTHR13929">
    <property type="entry name" value="1,4-DIHYDROXY-2-NAPHTHOATE OCTAPRENYLTRANSFERASE"/>
    <property type="match status" value="1"/>
</dbReference>
<evidence type="ECO:0000256" key="8">
    <source>
        <dbReference type="HAMAP-Rule" id="MF_01938"/>
    </source>
</evidence>
<keyword evidence="6 8" id="KW-1133">Transmembrane helix</keyword>
<feature type="transmembrane region" description="Helical" evidence="8">
    <location>
        <begin position="167"/>
        <end position="188"/>
    </location>
</feature>
<sequence>MSGSPLRPWLNSFNPLIYTASVIPILVGTAFAWWQGDVFDLQRFALTLAGLVFVHAWINLTNDVFDWDTGVDRNKLNSLVRTTGSRSQVLWVGNLFLSIGYVCFWALQDWWLLAFGSLGIFLGYAYQGPPFRLAYKGLGEWISSSCFGPIAVLTATRAQTGSWELGALWAGIAVGSWTATILYAHHFYQYEDDREFDKRTPVVRWGPELAAKRFWWVIAPSYVVLLMAVAGGFLPWTVLAVLATIPLAVSLVRFVRENAGNPAVVVGALPLAARFHLISGALLTLGLLAGTLLPL</sequence>
<name>A0ABY3PN40_9CYAN</name>
<keyword evidence="7 8" id="KW-0472">Membrane</keyword>
<organism evidence="9 10">
    <name type="scientific">Gloeobacter morelensis MG652769</name>
    <dbReference type="NCBI Taxonomy" id="2781736"/>
    <lineage>
        <taxon>Bacteria</taxon>
        <taxon>Bacillati</taxon>
        <taxon>Cyanobacteriota</taxon>
        <taxon>Cyanophyceae</taxon>
        <taxon>Gloeobacterales</taxon>
        <taxon>Gloeobacteraceae</taxon>
        <taxon>Gloeobacter</taxon>
        <taxon>Gloeobacter morelensis</taxon>
    </lineage>
</organism>
<keyword evidence="8" id="KW-0997">Cell inner membrane</keyword>
<evidence type="ECO:0000256" key="5">
    <source>
        <dbReference type="ARBA" id="ARBA00022692"/>
    </source>
</evidence>
<evidence type="ECO:0000313" key="10">
    <source>
        <dbReference type="Proteomes" id="UP001054846"/>
    </source>
</evidence>
<dbReference type="InterPro" id="IPR044878">
    <property type="entry name" value="UbiA_sf"/>
</dbReference>
<dbReference type="PIRSF" id="PIRSF005355">
    <property type="entry name" value="UBIAD1"/>
    <property type="match status" value="1"/>
</dbReference>
<gene>
    <name evidence="8 9" type="primary">menA</name>
    <name evidence="9" type="ORF">ISF26_01910</name>
</gene>
<comment type="catalytic activity">
    <reaction evidence="8">
        <text>2-carboxy-1,4-naphthoquinone + phytyl diphosphate + H(+) = demethylphylloquinone + CO2 + diphosphate</text>
        <dbReference type="Rhea" id="RHEA:47740"/>
        <dbReference type="ChEBI" id="CHEBI:15378"/>
        <dbReference type="ChEBI" id="CHEBI:16526"/>
        <dbReference type="ChEBI" id="CHEBI:31087"/>
        <dbReference type="ChEBI" id="CHEBI:33019"/>
        <dbReference type="ChEBI" id="CHEBI:75434"/>
        <dbReference type="ChEBI" id="CHEBI:87842"/>
        <dbReference type="EC" id="2.5.1.130"/>
    </reaction>
</comment>
<dbReference type="Gene3D" id="1.10.357.140">
    <property type="entry name" value="UbiA prenyltransferase"/>
    <property type="match status" value="1"/>
</dbReference>
<dbReference type="InterPro" id="IPR026046">
    <property type="entry name" value="UBIAD1"/>
</dbReference>
<comment type="pathway">
    <text evidence="2">Quinol/quinone metabolism; menaquinone biosynthesis.</text>
</comment>
<evidence type="ECO:0000256" key="4">
    <source>
        <dbReference type="ARBA" id="ARBA00022679"/>
    </source>
</evidence>
<proteinExistence type="inferred from homology"/>
<dbReference type="NCBIfam" id="TIGR02235">
    <property type="entry name" value="menA_cyano-plnt"/>
    <property type="match status" value="1"/>
</dbReference>
<feature type="transmembrane region" description="Helical" evidence="8">
    <location>
        <begin position="16"/>
        <end position="34"/>
    </location>
</feature>
<reference evidence="9 10" key="1">
    <citation type="journal article" date="2021" name="Genome Biol. Evol.">
        <title>Complete Genome Sequencing of a Novel Gloeobacter Species from a Waterfall Cave in Mexico.</title>
        <authorList>
            <person name="Saw J.H."/>
            <person name="Cardona T."/>
            <person name="Montejano G."/>
        </authorList>
    </citation>
    <scope>NUCLEOTIDE SEQUENCE [LARGE SCALE GENOMIC DNA]</scope>
    <source>
        <strain evidence="9">MG652769</strain>
    </source>
</reference>
<comment type="function">
    <text evidence="8">Involved in the synthesis of phylloquinone (vitamin K1). Catalyzes the transfer of a prenyl chain to 2-carboxy-1,4-naphthoquinone.</text>
</comment>
<comment type="subcellular location">
    <subcellularLocation>
        <location evidence="8">Cell inner membrane</location>
        <topology evidence="8">Multi-pass membrane protein</topology>
    </subcellularLocation>
    <subcellularLocation>
        <location evidence="1">Membrane</location>
        <topology evidence="1">Multi-pass membrane protein</topology>
    </subcellularLocation>
</comment>
<dbReference type="GO" id="GO:0016740">
    <property type="term" value="F:transferase activity"/>
    <property type="evidence" value="ECO:0007669"/>
    <property type="project" value="UniProtKB-KW"/>
</dbReference>
<evidence type="ECO:0000256" key="1">
    <source>
        <dbReference type="ARBA" id="ARBA00004141"/>
    </source>
</evidence>
<dbReference type="RefSeq" id="WP_230842144.1">
    <property type="nucleotide sequence ID" value="NZ_CP063845.1"/>
</dbReference>
<keyword evidence="4 8" id="KW-0808">Transferase</keyword>
<dbReference type="EMBL" id="CP063845">
    <property type="protein sequence ID" value="UFP95029.1"/>
    <property type="molecule type" value="Genomic_DNA"/>
</dbReference>
<dbReference type="Proteomes" id="UP001054846">
    <property type="component" value="Chromosome"/>
</dbReference>
<dbReference type="HAMAP" id="MF_01938">
    <property type="entry name" value="MenA_2"/>
    <property type="match status" value="1"/>
</dbReference>
<dbReference type="InterPro" id="IPR011937">
    <property type="entry name" value="DHNA_phytyltransferase_MenA"/>
</dbReference>
<comment type="similarity">
    <text evidence="8">Belongs to the MenA family. Type 2 subfamily.</text>
</comment>
<keyword evidence="8" id="KW-1003">Cell membrane</keyword>
<dbReference type="Pfam" id="PF01040">
    <property type="entry name" value="UbiA"/>
    <property type="match status" value="1"/>
</dbReference>
<keyword evidence="5 8" id="KW-0812">Transmembrane</keyword>
<keyword evidence="3" id="KW-0474">Menaquinone biosynthesis</keyword>
<dbReference type="CDD" id="cd13962">
    <property type="entry name" value="PT_UbiA_UBIAD1"/>
    <property type="match status" value="1"/>
</dbReference>
<dbReference type="PANTHER" id="PTHR13929:SF0">
    <property type="entry name" value="UBIA PRENYLTRANSFERASE DOMAIN-CONTAINING PROTEIN 1"/>
    <property type="match status" value="1"/>
</dbReference>
<evidence type="ECO:0000313" key="9">
    <source>
        <dbReference type="EMBL" id="UFP95029.1"/>
    </source>
</evidence>